<dbReference type="PATRIC" id="fig|570156.3.peg.3095"/>
<dbReference type="EMBL" id="LJTC01000006">
    <property type="protein sequence ID" value="KPM83439.1"/>
    <property type="molecule type" value="Genomic_DNA"/>
</dbReference>
<accession>A0A0P7E0H7</accession>
<name>A0A0P7E0H7_9GAMM</name>
<dbReference type="Pfam" id="PF11207">
    <property type="entry name" value="DUF2989"/>
    <property type="match status" value="1"/>
</dbReference>
<protein>
    <recommendedName>
        <fullName evidence="3">DUF2989 domain-containing protein</fullName>
    </recommendedName>
</protein>
<proteinExistence type="predicted"/>
<dbReference type="RefSeq" id="WP_054552895.1">
    <property type="nucleotide sequence ID" value="NZ_LJTC01000006.1"/>
</dbReference>
<organism evidence="1 2">
    <name type="scientific">Pseudoalteromonas lipolytica</name>
    <dbReference type="NCBI Taxonomy" id="570156"/>
    <lineage>
        <taxon>Bacteria</taxon>
        <taxon>Pseudomonadati</taxon>
        <taxon>Pseudomonadota</taxon>
        <taxon>Gammaproteobacteria</taxon>
        <taxon>Alteromonadales</taxon>
        <taxon>Pseudoalteromonadaceae</taxon>
        <taxon>Pseudoalteromonas</taxon>
    </lineage>
</organism>
<dbReference type="InterPro" id="IPR021372">
    <property type="entry name" value="DUF2989"/>
</dbReference>
<comment type="caution">
    <text evidence="1">The sequence shown here is derived from an EMBL/GenBank/DDBJ whole genome shotgun (WGS) entry which is preliminary data.</text>
</comment>
<evidence type="ECO:0000313" key="1">
    <source>
        <dbReference type="EMBL" id="KPM83439.1"/>
    </source>
</evidence>
<reference evidence="1 2" key="1">
    <citation type="submission" date="2015-09" db="EMBL/GenBank/DDBJ databases">
        <title>Draft Genome Sequence of Pseudoalteromonas lipolytica UCD-48B.</title>
        <authorList>
            <person name="Krusor M."/>
            <person name="Coil D.A."/>
            <person name="Lang J.M."/>
            <person name="Eisen J.A."/>
            <person name="Alexiev A."/>
        </authorList>
    </citation>
    <scope>NUCLEOTIDE SEQUENCE [LARGE SCALE GENOMIC DNA]</scope>
    <source>
        <strain evidence="1 2">UCD-48B</strain>
    </source>
</reference>
<dbReference type="AlphaFoldDB" id="A0A0P7E0H7"/>
<dbReference type="STRING" id="570156.AOG27_10035"/>
<gene>
    <name evidence="1" type="ORF">AOG27_10035</name>
</gene>
<evidence type="ECO:0008006" key="3">
    <source>
        <dbReference type="Google" id="ProtNLM"/>
    </source>
</evidence>
<evidence type="ECO:0000313" key="2">
    <source>
        <dbReference type="Proteomes" id="UP000050378"/>
    </source>
</evidence>
<sequence>MLLRASVLLGLLALAGCEDPLTLAKVCDETPGFCSDLNKDSHCKEQRAEVIIQRYVEYKSPTDENKYQLLKDFEKYDQCVSLAAKIEHIKLKEKTTSRVEGHLTSIKEMTRIFQDTKNTNHPGLLYYHWSRNNDQSALTKLLALEEKQDKRVTEDAEMQFFLASYYVKFDDEKTIDLLYKTLELNKAGETPNPEIYPTLVSLFYKHEKYKHAYTFARVAQLSGYENVDILPIEHQLAAAGKSLDSLDDLAQKTYDSIQEGSFVSPRGF</sequence>
<dbReference type="PROSITE" id="PS51257">
    <property type="entry name" value="PROKAR_LIPOPROTEIN"/>
    <property type="match status" value="1"/>
</dbReference>
<dbReference type="Proteomes" id="UP000050378">
    <property type="component" value="Unassembled WGS sequence"/>
</dbReference>
<dbReference type="OrthoDB" id="5900133at2"/>